<gene>
    <name evidence="3" type="ORF">AC631_00270</name>
</gene>
<dbReference type="AlphaFoldDB" id="A0A0V1Q680"/>
<dbReference type="GO" id="GO:0033699">
    <property type="term" value="F:DNA 5'-adenosine monophosphate hydrolase activity"/>
    <property type="evidence" value="ECO:0007669"/>
    <property type="project" value="TreeGrafter"/>
</dbReference>
<dbReference type="Pfam" id="PF11969">
    <property type="entry name" value="DcpS_C"/>
    <property type="match status" value="1"/>
</dbReference>
<feature type="compositionally biased region" description="Polar residues" evidence="1">
    <location>
        <begin position="172"/>
        <end position="188"/>
    </location>
</feature>
<dbReference type="GeneID" id="26837279"/>
<accession>A0A0V1Q680</accession>
<reference evidence="3 4" key="1">
    <citation type="submission" date="2015-11" db="EMBL/GenBank/DDBJ databases">
        <title>The genome of Debaryomyces fabryi.</title>
        <authorList>
            <person name="Tafer H."/>
            <person name="Lopandic K."/>
        </authorList>
    </citation>
    <scope>NUCLEOTIDE SEQUENCE [LARGE SCALE GENOMIC DNA]</scope>
    <source>
        <strain evidence="3 4">CBS 789</strain>
    </source>
</reference>
<dbReference type="GO" id="GO:0030983">
    <property type="term" value="F:mismatched DNA binding"/>
    <property type="evidence" value="ECO:0007669"/>
    <property type="project" value="TreeGrafter"/>
</dbReference>
<sequence length="246" mass="28654">MSFRHVFQKYIDNADACLDLLLYKDENVLIIKDGFPKALRHYLIIPKSPDKTQIHPLLVFQKDPQFYKMIEEYVTKTKKLIMDDLFAAGLLKFDKTDTLATHEFMNRFIKAGVHSIPSLSNLHIHIITQDFYSSRLKHKKHYNSFTTEFFVEFYRLEPPQTDLEDQMGYGYDSSSSQNTDDGPYPTQSISVRHEMDPLKLQNVISKSPLKCTYCGATFANRFVHLKKHLQEEFVKKFAVAPEDTNS</sequence>
<keyword evidence="4" id="KW-1185">Reference proteome</keyword>
<organism evidence="3 4">
    <name type="scientific">Debaryomyces fabryi</name>
    <dbReference type="NCBI Taxonomy" id="58627"/>
    <lineage>
        <taxon>Eukaryota</taxon>
        <taxon>Fungi</taxon>
        <taxon>Dikarya</taxon>
        <taxon>Ascomycota</taxon>
        <taxon>Saccharomycotina</taxon>
        <taxon>Pichiomycetes</taxon>
        <taxon>Debaryomycetaceae</taxon>
        <taxon>Debaryomyces</taxon>
    </lineage>
</organism>
<name>A0A0V1Q680_9ASCO</name>
<dbReference type="GO" id="GO:1990165">
    <property type="term" value="F:single-strand break-containing DNA binding"/>
    <property type="evidence" value="ECO:0007669"/>
    <property type="project" value="TreeGrafter"/>
</dbReference>
<feature type="region of interest" description="Disordered" evidence="1">
    <location>
        <begin position="165"/>
        <end position="188"/>
    </location>
</feature>
<dbReference type="GO" id="GO:0000012">
    <property type="term" value="P:single strand break repair"/>
    <property type="evidence" value="ECO:0007669"/>
    <property type="project" value="TreeGrafter"/>
</dbReference>
<dbReference type="InterPro" id="IPR032566">
    <property type="entry name" value="Znf-C2HE"/>
</dbReference>
<dbReference type="PANTHER" id="PTHR12486:SF4">
    <property type="entry name" value="APRATAXIN"/>
    <property type="match status" value="1"/>
</dbReference>
<dbReference type="EMBL" id="LMYN01000003">
    <property type="protein sequence ID" value="KSA04000.1"/>
    <property type="molecule type" value="Genomic_DNA"/>
</dbReference>
<dbReference type="GO" id="GO:0005634">
    <property type="term" value="C:nucleus"/>
    <property type="evidence" value="ECO:0007669"/>
    <property type="project" value="TreeGrafter"/>
</dbReference>
<dbReference type="Pfam" id="PF16278">
    <property type="entry name" value="zf-C2HE"/>
    <property type="match status" value="1"/>
</dbReference>
<evidence type="ECO:0000313" key="4">
    <source>
        <dbReference type="Proteomes" id="UP000054251"/>
    </source>
</evidence>
<dbReference type="GO" id="GO:0003697">
    <property type="term" value="F:single-stranded DNA binding"/>
    <property type="evidence" value="ECO:0007669"/>
    <property type="project" value="TreeGrafter"/>
</dbReference>
<dbReference type="PANTHER" id="PTHR12486">
    <property type="entry name" value="APRATAXIN-RELATED"/>
    <property type="match status" value="1"/>
</dbReference>
<evidence type="ECO:0000256" key="1">
    <source>
        <dbReference type="SAM" id="MobiDB-lite"/>
    </source>
</evidence>
<dbReference type="RefSeq" id="XP_015470102.1">
    <property type="nucleotide sequence ID" value="XM_015609100.1"/>
</dbReference>
<feature type="domain" description="Aprataxin C2HE/C2H2/C2HC zinc finger" evidence="2">
    <location>
        <begin position="189"/>
        <end position="234"/>
    </location>
</feature>
<dbReference type="Proteomes" id="UP000054251">
    <property type="component" value="Unassembled WGS sequence"/>
</dbReference>
<protein>
    <recommendedName>
        <fullName evidence="2">Aprataxin C2HE/C2H2/C2HC zinc finger domain-containing protein</fullName>
    </recommendedName>
</protein>
<dbReference type="Gene3D" id="3.30.428.10">
    <property type="entry name" value="HIT-like"/>
    <property type="match status" value="1"/>
</dbReference>
<proteinExistence type="predicted"/>
<dbReference type="OrthoDB" id="3512845at2759"/>
<dbReference type="InterPro" id="IPR036265">
    <property type="entry name" value="HIT-like_sf"/>
</dbReference>
<dbReference type="SUPFAM" id="SSF54197">
    <property type="entry name" value="HIT-like"/>
    <property type="match status" value="1"/>
</dbReference>
<evidence type="ECO:0000313" key="3">
    <source>
        <dbReference type="EMBL" id="KSA04000.1"/>
    </source>
</evidence>
<dbReference type="GO" id="GO:0003725">
    <property type="term" value="F:double-stranded RNA binding"/>
    <property type="evidence" value="ECO:0007669"/>
    <property type="project" value="TreeGrafter"/>
</dbReference>
<comment type="caution">
    <text evidence="3">The sequence shown here is derived from an EMBL/GenBank/DDBJ whole genome shotgun (WGS) entry which is preliminary data.</text>
</comment>
<evidence type="ECO:0000259" key="2">
    <source>
        <dbReference type="Pfam" id="PF16278"/>
    </source>
</evidence>